<evidence type="ECO:0000256" key="15">
    <source>
        <dbReference type="ARBA" id="ARBA00043009"/>
    </source>
</evidence>
<feature type="compositionally biased region" description="Low complexity" evidence="16">
    <location>
        <begin position="51"/>
        <end position="63"/>
    </location>
</feature>
<feature type="compositionally biased region" description="Polar residues" evidence="16">
    <location>
        <begin position="711"/>
        <end position="724"/>
    </location>
</feature>
<accession>A0A0L0C1T5</accession>
<feature type="compositionally biased region" description="Low complexity" evidence="16">
    <location>
        <begin position="634"/>
        <end position="657"/>
    </location>
</feature>
<feature type="region of interest" description="Disordered" evidence="16">
    <location>
        <begin position="634"/>
        <end position="757"/>
    </location>
</feature>
<feature type="compositionally biased region" description="Low complexity" evidence="16">
    <location>
        <begin position="140"/>
        <end position="155"/>
    </location>
</feature>
<dbReference type="Gene3D" id="3.90.70.10">
    <property type="entry name" value="Cysteine proteinases"/>
    <property type="match status" value="1"/>
</dbReference>
<comment type="catalytic activity">
    <reaction evidence="1">
        <text>Thiol-dependent hydrolysis of ester, thioester, amide, peptide and isopeptide bonds formed by the C-terminal Gly of ubiquitin (a 76-residue protein attached to proteins as an intracellular targeting signal).</text>
        <dbReference type="EC" id="3.4.19.12"/>
    </reaction>
</comment>
<feature type="compositionally biased region" description="Low complexity" evidence="16">
    <location>
        <begin position="801"/>
        <end position="811"/>
    </location>
</feature>
<feature type="non-terminal residue" evidence="18">
    <location>
        <position position="1"/>
    </location>
</feature>
<keyword evidence="8" id="KW-0378">Hydrolase</keyword>
<feature type="region of interest" description="Disordered" evidence="16">
    <location>
        <begin position="1285"/>
        <end position="1333"/>
    </location>
</feature>
<feature type="region of interest" description="Disordered" evidence="16">
    <location>
        <begin position="1094"/>
        <end position="1115"/>
    </location>
</feature>
<gene>
    <name evidence="18" type="ORF">FF38_01167</name>
</gene>
<feature type="compositionally biased region" description="Low complexity" evidence="16">
    <location>
        <begin position="559"/>
        <end position="571"/>
    </location>
</feature>
<dbReference type="PANTHER" id="PTHR24006:SF758">
    <property type="entry name" value="UBIQUITIN CARBOXYL-TERMINAL HYDROLASE 36"/>
    <property type="match status" value="1"/>
</dbReference>
<dbReference type="GO" id="GO:0005730">
    <property type="term" value="C:nucleolus"/>
    <property type="evidence" value="ECO:0007669"/>
    <property type="project" value="UniProtKB-SubCell"/>
</dbReference>
<dbReference type="FunFam" id="3.90.70.10:FF:000085">
    <property type="entry name" value="Ubiquitin carboxyl-terminal hydrolase 36"/>
    <property type="match status" value="1"/>
</dbReference>
<keyword evidence="5" id="KW-0597">Phosphoprotein</keyword>
<comment type="similarity">
    <text evidence="3">Belongs to the peptidase C19 family.</text>
</comment>
<dbReference type="Pfam" id="PF00443">
    <property type="entry name" value="UCH"/>
    <property type="match status" value="1"/>
</dbReference>
<dbReference type="InterPro" id="IPR018200">
    <property type="entry name" value="USP_CS"/>
</dbReference>
<feature type="compositionally biased region" description="Polar residues" evidence="16">
    <location>
        <begin position="511"/>
        <end position="533"/>
    </location>
</feature>
<feature type="region of interest" description="Disordered" evidence="16">
    <location>
        <begin position="511"/>
        <end position="610"/>
    </location>
</feature>
<dbReference type="OMA" id="VCAMAKT"/>
<dbReference type="OrthoDB" id="420187at2759"/>
<feature type="region of interest" description="Disordered" evidence="16">
    <location>
        <begin position="1367"/>
        <end position="1388"/>
    </location>
</feature>
<dbReference type="Proteomes" id="UP000037069">
    <property type="component" value="Unassembled WGS sequence"/>
</dbReference>
<feature type="compositionally biased region" description="Low complexity" evidence="16">
    <location>
        <begin position="1078"/>
        <end position="1088"/>
    </location>
</feature>
<keyword evidence="10" id="KW-0539">Nucleus</keyword>
<dbReference type="InterPro" id="IPR028889">
    <property type="entry name" value="USP"/>
</dbReference>
<feature type="region of interest" description="Disordered" evidence="16">
    <location>
        <begin position="51"/>
        <end position="75"/>
    </location>
</feature>
<proteinExistence type="inferred from homology"/>
<dbReference type="PROSITE" id="PS00973">
    <property type="entry name" value="USP_2"/>
    <property type="match status" value="1"/>
</dbReference>
<evidence type="ECO:0000256" key="3">
    <source>
        <dbReference type="ARBA" id="ARBA00009085"/>
    </source>
</evidence>
<keyword evidence="9" id="KW-0788">Thiol protease</keyword>
<feature type="region of interest" description="Disordered" evidence="16">
    <location>
        <begin position="779"/>
        <end position="943"/>
    </location>
</feature>
<evidence type="ECO:0000313" key="19">
    <source>
        <dbReference type="Proteomes" id="UP000037069"/>
    </source>
</evidence>
<evidence type="ECO:0000256" key="10">
    <source>
        <dbReference type="ARBA" id="ARBA00023242"/>
    </source>
</evidence>
<evidence type="ECO:0000256" key="2">
    <source>
        <dbReference type="ARBA" id="ARBA00004604"/>
    </source>
</evidence>
<feature type="domain" description="USP" evidence="17">
    <location>
        <begin position="202"/>
        <end position="506"/>
    </location>
</feature>
<evidence type="ECO:0000256" key="14">
    <source>
        <dbReference type="ARBA" id="ARBA00042420"/>
    </source>
</evidence>
<sequence>RNLVKIPPQTPTTTNSMPVSVVCETAASVNAALRESLGSGVSCSAAAKQQQSTTSSSSASSQQQDDKMNGGSNVDDIDTLHGKLVASAKRVLLSKIDYEEVTNYGQSVLDSLKSKYIVLKPSSANNNSMENGRNSPATCNNNGANGDSAADANGNANGGGAGTPNKKAPNPNELPAPKRILYPRENVRVGWKATGRKWDVGVGMMNVGNTCYLNSTLQAIFHVPSMANWLMSDSAHMERCESTDAGCIICAMAKTLHESQKSQSAIRPYYVYSKLKSICKHLVMGRQEDAHEFLRYLVEAMEKSYLSRFRNYKELDQYSKETTPLNQILGGYLKSSVRCLSCNHVSVTFQHFQDLLLDIRKADTVDEALEGYFSRERLEDMGYKCEACKKKVSATKQFSLERAPIALCIQLKRFSMLGTKLNKQITIKPRLDLTKYASRKNPGEQLTYRLVAMVTHLGASQHCGHYTAIGLTESGTYYNYDDSYVRPISMQNVCNTNAYIIFYEMDTQPPRNVTSTQVSGAQSTSVASSANQKETVKMNGHALGGSPRIIGPQLPPGYNTNGTGSVTSSSTPLTNGGSKLLLNRSASIPSATTTSTSSSNGGSSKIMIHFKNNNNSSSTVKTSAATSSVTCASATSSTSSSTFDNLKNSSNNNNNSNGLHLVGTGKFQESTTNTKYPLGVSTTKRQVNNLKNSNESSSDDDDENEIVSSSTSSQQTHNATQATLPSMPKLGVESTNTTSLTNGYAKKSPAPIKSLVPYGSETDEEADVCMSATTATSAAATTASNEQQKRLLPNPLKRRQSSSSWSSSSSSDNDDDANDNDVKPSNGIKIKKAASSTATISKSPAKSANEVAKKSSDTIDEIFNSIKRSNNTNNTNNSTTSSGGNATLKKKSQNQQFTVTSTTTTTDSSSSESDDCSGSNNKTKPTFKRSHSTPPSPPVVKTNSGIWQVTSLQPVTACISPTATMPSSSGLSLPAASTEIKSPKNHKNPFATKPLPVATDNAKRLKKDATNKTFNGNGYQRNTAANESAVSELLKQSHRGYGAPTLNWNGQQSEIDKENFYLFDEKRIEDDDDDNDDSNINNNKQQEQQQNINNQNKHDLKHDDNDGDDDDDDELYNNVKEISNFKQNNTQQHHQQNEQNSDNNISNFVTKEQDIDMYATIENSKQNQEQTNNNKNSNTTPISFGMDDIEHKLTAQDILKHNEHIVQQMMDEEMENLDSCSSGTTATTVINTYSLSSPNSSLLTTISPPATPTTTSNSRTIINTNTNCTTSLLSTNEEIISEAREQRQRDWEDEEENEMDRGRQKKVKVPKDPYATTRTPGYNPFQEQENQKRWKRYHHVGSGGVGGGYRHNFQRNKFKFQRFQHKFPKKNMNNGGGSLVNMNRRNDS</sequence>
<dbReference type="InterPro" id="IPR038765">
    <property type="entry name" value="Papain-like_cys_pep_sf"/>
</dbReference>
<feature type="compositionally biased region" description="Low complexity" evidence="16">
    <location>
        <begin position="898"/>
        <end position="911"/>
    </location>
</feature>
<dbReference type="PROSITE" id="PS00972">
    <property type="entry name" value="USP_1"/>
    <property type="match status" value="1"/>
</dbReference>
<evidence type="ECO:0000256" key="11">
    <source>
        <dbReference type="ARBA" id="ARBA00039432"/>
    </source>
</evidence>
<evidence type="ECO:0000256" key="1">
    <source>
        <dbReference type="ARBA" id="ARBA00000707"/>
    </source>
</evidence>
<evidence type="ECO:0000256" key="9">
    <source>
        <dbReference type="ARBA" id="ARBA00022807"/>
    </source>
</evidence>
<dbReference type="GO" id="GO:0006508">
    <property type="term" value="P:proteolysis"/>
    <property type="evidence" value="ECO:0007669"/>
    <property type="project" value="UniProtKB-KW"/>
</dbReference>
<feature type="compositionally biased region" description="Low complexity" evidence="16">
    <location>
        <begin position="585"/>
        <end position="604"/>
    </location>
</feature>
<evidence type="ECO:0000256" key="7">
    <source>
        <dbReference type="ARBA" id="ARBA00022786"/>
    </source>
</evidence>
<evidence type="ECO:0000313" key="18">
    <source>
        <dbReference type="EMBL" id="KNC26270.1"/>
    </source>
</evidence>
<dbReference type="SUPFAM" id="SSF54001">
    <property type="entry name" value="Cysteine proteinases"/>
    <property type="match status" value="1"/>
</dbReference>
<dbReference type="GO" id="GO:0004843">
    <property type="term" value="F:cysteine-type deubiquitinase activity"/>
    <property type="evidence" value="ECO:0007669"/>
    <property type="project" value="UniProtKB-EC"/>
</dbReference>
<feature type="region of interest" description="Disordered" evidence="16">
    <location>
        <begin position="123"/>
        <end position="177"/>
    </location>
</feature>
<evidence type="ECO:0000256" key="12">
    <source>
        <dbReference type="ARBA" id="ARBA00041300"/>
    </source>
</evidence>
<dbReference type="PROSITE" id="PS50235">
    <property type="entry name" value="USP_3"/>
    <property type="match status" value="1"/>
</dbReference>
<evidence type="ECO:0000256" key="13">
    <source>
        <dbReference type="ARBA" id="ARBA00042154"/>
    </source>
</evidence>
<feature type="compositionally biased region" description="Polar residues" evidence="16">
    <location>
        <begin position="123"/>
        <end position="139"/>
    </location>
</feature>
<dbReference type="GO" id="GO:0016579">
    <property type="term" value="P:protein deubiquitination"/>
    <property type="evidence" value="ECO:0007669"/>
    <property type="project" value="InterPro"/>
</dbReference>
<keyword evidence="6" id="KW-0645">Protease</keyword>
<feature type="compositionally biased region" description="Low complexity" evidence="16">
    <location>
        <begin position="869"/>
        <end position="885"/>
    </location>
</feature>
<evidence type="ECO:0000256" key="6">
    <source>
        <dbReference type="ARBA" id="ARBA00022670"/>
    </source>
</evidence>
<dbReference type="EMBL" id="JRES01000997">
    <property type="protein sequence ID" value="KNC26270.1"/>
    <property type="molecule type" value="Genomic_DNA"/>
</dbReference>
<protein>
    <recommendedName>
        <fullName evidence="11">Ubiquitin carboxyl-terminal hydrolase 36</fullName>
        <ecNumber evidence="4">3.4.19.12</ecNumber>
    </recommendedName>
    <alternativeName>
        <fullName evidence="14">Deubiquitinating enzyme 36</fullName>
    </alternativeName>
    <alternativeName>
        <fullName evidence="13">Protein scrawny</fullName>
    </alternativeName>
    <alternativeName>
        <fullName evidence="12">Ubiquitin thioesterase 36</fullName>
    </alternativeName>
    <alternativeName>
        <fullName evidence="15">Ubiquitin-specific-processing protease 36</fullName>
    </alternativeName>
</protein>
<dbReference type="InterPro" id="IPR050164">
    <property type="entry name" value="Peptidase_C19"/>
</dbReference>
<comment type="caution">
    <text evidence="18">The sequence shown here is derived from an EMBL/GenBank/DDBJ whole genome shotgun (WGS) entry which is preliminary data.</text>
</comment>
<evidence type="ECO:0000256" key="16">
    <source>
        <dbReference type="SAM" id="MobiDB-lite"/>
    </source>
</evidence>
<reference evidence="18 19" key="1">
    <citation type="journal article" date="2015" name="Nat. Commun.">
        <title>Lucilia cuprina genome unlocks parasitic fly biology to underpin future interventions.</title>
        <authorList>
            <person name="Anstead C.A."/>
            <person name="Korhonen P.K."/>
            <person name="Young N.D."/>
            <person name="Hall R.S."/>
            <person name="Jex A.R."/>
            <person name="Murali S.C."/>
            <person name="Hughes D.S."/>
            <person name="Lee S.F."/>
            <person name="Perry T."/>
            <person name="Stroehlein A.J."/>
            <person name="Ansell B.R."/>
            <person name="Breugelmans B."/>
            <person name="Hofmann A."/>
            <person name="Qu J."/>
            <person name="Dugan S."/>
            <person name="Lee S.L."/>
            <person name="Chao H."/>
            <person name="Dinh H."/>
            <person name="Han Y."/>
            <person name="Doddapaneni H.V."/>
            <person name="Worley K.C."/>
            <person name="Muzny D.M."/>
            <person name="Ioannidis P."/>
            <person name="Waterhouse R.M."/>
            <person name="Zdobnov E.M."/>
            <person name="James P.J."/>
            <person name="Bagnall N.H."/>
            <person name="Kotze A.C."/>
            <person name="Gibbs R.A."/>
            <person name="Richards S."/>
            <person name="Batterham P."/>
            <person name="Gasser R.B."/>
        </authorList>
    </citation>
    <scope>NUCLEOTIDE SEQUENCE [LARGE SCALE GENOMIC DNA]</scope>
    <source>
        <strain evidence="18 19">LS</strain>
        <tissue evidence="18">Full body</tissue>
    </source>
</reference>
<feature type="region of interest" description="Disordered" evidence="16">
    <location>
        <begin position="963"/>
        <end position="994"/>
    </location>
</feature>
<dbReference type="PANTHER" id="PTHR24006">
    <property type="entry name" value="UBIQUITIN CARBOXYL-TERMINAL HYDROLASE"/>
    <property type="match status" value="1"/>
</dbReference>
<evidence type="ECO:0000256" key="5">
    <source>
        <dbReference type="ARBA" id="ARBA00022553"/>
    </source>
</evidence>
<evidence type="ECO:0000256" key="4">
    <source>
        <dbReference type="ARBA" id="ARBA00012759"/>
    </source>
</evidence>
<keyword evidence="7" id="KW-0833">Ubl conjugation pathway</keyword>
<feature type="region of interest" description="Disordered" evidence="16">
    <location>
        <begin position="1069"/>
        <end position="1088"/>
    </location>
</feature>
<feature type="compositionally biased region" description="Polar residues" evidence="16">
    <location>
        <begin position="733"/>
        <end position="742"/>
    </location>
</feature>
<evidence type="ECO:0000256" key="8">
    <source>
        <dbReference type="ARBA" id="ARBA00022801"/>
    </source>
</evidence>
<keyword evidence="19" id="KW-1185">Reference proteome</keyword>
<dbReference type="EC" id="3.4.19.12" evidence="4"/>
<dbReference type="STRING" id="7375.A0A0L0C1T5"/>
<organism evidence="18 19">
    <name type="scientific">Lucilia cuprina</name>
    <name type="common">Green bottle fly</name>
    <name type="synonym">Australian sheep blowfly</name>
    <dbReference type="NCBI Taxonomy" id="7375"/>
    <lineage>
        <taxon>Eukaryota</taxon>
        <taxon>Metazoa</taxon>
        <taxon>Ecdysozoa</taxon>
        <taxon>Arthropoda</taxon>
        <taxon>Hexapoda</taxon>
        <taxon>Insecta</taxon>
        <taxon>Pterygota</taxon>
        <taxon>Neoptera</taxon>
        <taxon>Endopterygota</taxon>
        <taxon>Diptera</taxon>
        <taxon>Brachycera</taxon>
        <taxon>Muscomorpha</taxon>
        <taxon>Oestroidea</taxon>
        <taxon>Calliphoridae</taxon>
        <taxon>Luciliinae</taxon>
        <taxon>Lucilia</taxon>
    </lineage>
</organism>
<feature type="compositionally biased region" description="Polar residues" evidence="16">
    <location>
        <begin position="1316"/>
        <end position="1328"/>
    </location>
</feature>
<comment type="subcellular location">
    <subcellularLocation>
        <location evidence="2">Nucleus</location>
        <location evidence="2">Nucleolus</location>
    </subcellularLocation>
</comment>
<feature type="compositionally biased region" description="Low complexity" evidence="16">
    <location>
        <begin position="966"/>
        <end position="977"/>
    </location>
</feature>
<feature type="compositionally biased region" description="Low complexity" evidence="16">
    <location>
        <begin position="833"/>
        <end position="848"/>
    </location>
</feature>
<dbReference type="GO" id="GO:0005829">
    <property type="term" value="C:cytosol"/>
    <property type="evidence" value="ECO:0007669"/>
    <property type="project" value="TreeGrafter"/>
</dbReference>
<dbReference type="InterPro" id="IPR001394">
    <property type="entry name" value="Peptidase_C19_UCH"/>
</dbReference>
<feature type="compositionally biased region" description="Acidic residues" evidence="16">
    <location>
        <begin position="1105"/>
        <end position="1115"/>
    </location>
</feature>
<feature type="compositionally biased region" description="Polar residues" evidence="16">
    <location>
        <begin position="667"/>
        <end position="691"/>
    </location>
</feature>
<dbReference type="GO" id="GO:0042981">
    <property type="term" value="P:regulation of apoptotic process"/>
    <property type="evidence" value="ECO:0007669"/>
    <property type="project" value="TreeGrafter"/>
</dbReference>
<evidence type="ECO:0000259" key="17">
    <source>
        <dbReference type="PROSITE" id="PS50235"/>
    </source>
</evidence>
<name>A0A0L0C1T5_LUCCU</name>